<sequence length="73" mass="8038">MGKRESIHFFCVLFFTFNPRAAALRQANECYRKSLHRSGVVCMTFPLLPLPSSSSSSGSPFPSSRPSSVLSAR</sequence>
<feature type="region of interest" description="Disordered" evidence="1">
    <location>
        <begin position="50"/>
        <end position="73"/>
    </location>
</feature>
<reference evidence="3" key="1">
    <citation type="submission" date="2018-01" db="EMBL/GenBank/DDBJ databases">
        <title>An insight into the sialome of Amazonian anophelines.</title>
        <authorList>
            <person name="Ribeiro J.M."/>
            <person name="Scarpassa V."/>
            <person name="Calvo E."/>
        </authorList>
    </citation>
    <scope>NUCLEOTIDE SEQUENCE</scope>
</reference>
<evidence type="ECO:0000256" key="1">
    <source>
        <dbReference type="SAM" id="MobiDB-lite"/>
    </source>
</evidence>
<keyword evidence="2" id="KW-0732">Signal</keyword>
<dbReference type="AlphaFoldDB" id="A0A2M4DM34"/>
<accession>A0A2M4DM34</accession>
<feature type="chain" id="PRO_5014921662" evidence="2">
    <location>
        <begin position="24"/>
        <end position="73"/>
    </location>
</feature>
<organism evidence="3">
    <name type="scientific">Anopheles darlingi</name>
    <name type="common">Mosquito</name>
    <dbReference type="NCBI Taxonomy" id="43151"/>
    <lineage>
        <taxon>Eukaryota</taxon>
        <taxon>Metazoa</taxon>
        <taxon>Ecdysozoa</taxon>
        <taxon>Arthropoda</taxon>
        <taxon>Hexapoda</taxon>
        <taxon>Insecta</taxon>
        <taxon>Pterygota</taxon>
        <taxon>Neoptera</taxon>
        <taxon>Endopterygota</taxon>
        <taxon>Diptera</taxon>
        <taxon>Nematocera</taxon>
        <taxon>Culicoidea</taxon>
        <taxon>Culicidae</taxon>
        <taxon>Anophelinae</taxon>
        <taxon>Anopheles</taxon>
    </lineage>
</organism>
<evidence type="ECO:0000313" key="3">
    <source>
        <dbReference type="EMBL" id="MBW78617.1"/>
    </source>
</evidence>
<name>A0A2M4DM34_ANODA</name>
<evidence type="ECO:0000256" key="2">
    <source>
        <dbReference type="SAM" id="SignalP"/>
    </source>
</evidence>
<feature type="signal peptide" evidence="2">
    <location>
        <begin position="1"/>
        <end position="23"/>
    </location>
</feature>
<dbReference type="EMBL" id="GGFL01014439">
    <property type="protein sequence ID" value="MBW78617.1"/>
    <property type="molecule type" value="Transcribed_RNA"/>
</dbReference>
<protein>
    <submittedName>
        <fullName evidence="3">Putative secreted protein</fullName>
    </submittedName>
</protein>
<proteinExistence type="predicted"/>